<dbReference type="GO" id="GO:0003677">
    <property type="term" value="F:DNA binding"/>
    <property type="evidence" value="ECO:0007669"/>
    <property type="project" value="InterPro"/>
</dbReference>
<keyword evidence="6 10" id="KW-0727">SH2 domain</keyword>
<dbReference type="InterPro" id="IPR037027">
    <property type="entry name" value="YqgF/RNaseH-like_dom_sf"/>
</dbReference>
<dbReference type="Gene3D" id="1.10.150.850">
    <property type="entry name" value="Spt6, helix-hairpin-helix domain"/>
    <property type="match status" value="1"/>
</dbReference>
<keyword evidence="13" id="KW-0648">Protein biosynthesis</keyword>
<dbReference type="GO" id="GO:0008023">
    <property type="term" value="C:transcription elongation factor complex"/>
    <property type="evidence" value="ECO:0007669"/>
    <property type="project" value="TreeGrafter"/>
</dbReference>
<dbReference type="FunFam" id="1.10.10.2740:FF:000002">
    <property type="entry name" value="Transcription elongation factor Spt6"/>
    <property type="match status" value="1"/>
</dbReference>
<dbReference type="SUPFAM" id="SSF158832">
    <property type="entry name" value="Tex N-terminal region-like"/>
    <property type="match status" value="1"/>
</dbReference>
<keyword evidence="13" id="KW-0251">Elongation factor</keyword>
<evidence type="ECO:0000256" key="4">
    <source>
        <dbReference type="ARBA" id="ARBA00020248"/>
    </source>
</evidence>
<dbReference type="PANTHER" id="PTHR10145">
    <property type="entry name" value="TRANSCRIPTION ELONGATION FACTOR SPT6"/>
    <property type="match status" value="1"/>
</dbReference>
<feature type="compositionally biased region" description="Basic and acidic residues" evidence="11">
    <location>
        <begin position="221"/>
        <end position="236"/>
    </location>
</feature>
<dbReference type="InterPro" id="IPR028088">
    <property type="entry name" value="Spt6_HTH_DNA-bd_dom"/>
</dbReference>
<dbReference type="InterPro" id="IPR035420">
    <property type="entry name" value="Spt6_SH2"/>
</dbReference>
<comment type="similarity">
    <text evidence="3 9">Belongs to the SPT6 family.</text>
</comment>
<evidence type="ECO:0000259" key="12">
    <source>
        <dbReference type="PROSITE" id="PS50001"/>
    </source>
</evidence>
<evidence type="ECO:0000313" key="13">
    <source>
        <dbReference type="EMBL" id="OEJ82028.1"/>
    </source>
</evidence>
<dbReference type="GO" id="GO:0140673">
    <property type="term" value="P:transcription elongation-coupled chromatin remodeling"/>
    <property type="evidence" value="ECO:0007669"/>
    <property type="project" value="InterPro"/>
</dbReference>
<dbReference type="Gene3D" id="1.10.10.650">
    <property type="entry name" value="RuvA domain 2-like"/>
    <property type="match status" value="1"/>
</dbReference>
<dbReference type="InterPro" id="IPR023323">
    <property type="entry name" value="Tex-like_dom_sf"/>
</dbReference>
<reference evidence="14" key="1">
    <citation type="journal article" date="2016" name="Genome Announc.">
        <title>Genome sequences of three species of Hanseniaspora isolated from spontaneous wine fermentations.</title>
        <authorList>
            <person name="Sternes P.R."/>
            <person name="Lee D."/>
            <person name="Kutyna D.R."/>
            <person name="Borneman A.R."/>
        </authorList>
    </citation>
    <scope>NUCLEOTIDE SEQUENCE [LARGE SCALE GENOMIC DNA]</scope>
    <source>
        <strain evidence="14">AWRI3579</strain>
    </source>
</reference>
<dbReference type="InterPro" id="IPR028083">
    <property type="entry name" value="Spt6_acidic_N_dom"/>
</dbReference>
<dbReference type="GO" id="GO:0005694">
    <property type="term" value="C:chromosome"/>
    <property type="evidence" value="ECO:0007669"/>
    <property type="project" value="UniProtKB-SubCell"/>
</dbReference>
<feature type="compositionally biased region" description="Basic and acidic residues" evidence="11">
    <location>
        <begin position="21"/>
        <end position="35"/>
    </location>
</feature>
<keyword evidence="5" id="KW-0158">Chromosome</keyword>
<dbReference type="Gene3D" id="3.30.420.140">
    <property type="entry name" value="YqgF/RNase H-like domain"/>
    <property type="match status" value="1"/>
</dbReference>
<dbReference type="Pfam" id="PF14641">
    <property type="entry name" value="HTH_44"/>
    <property type="match status" value="1"/>
</dbReference>
<dbReference type="Pfam" id="PF21710">
    <property type="entry name" value="Spt6_S1"/>
    <property type="match status" value="1"/>
</dbReference>
<sequence>MSDTEEKNVANVDVNENEENDIIHGAEEQEGHSESEGEDVFDSSADDEEDEEDEEEAAKVKEGFIVDEDGSENEDEDEEQRKEERRRRKKRRTEEDVELDEDDLDLLMENAGYSNGPHKSEKGKLKRLKRAGRLDSDEEEENVEEGASGASASGSQRSTIINDFFSDDEEEEEEEELDHEEVDHYDHKRKGKPHQAPVAAKQAEFDDFIEDDEFSDEDEETRQQRLQERKKQREKNPLQVTGLSADKIDEMFEIFGDGHEYDWALDLEKEDEGEGIAEGSVQLEDIYDLQDLKQNLMTEEDMVIRRTDIPERFQELRKGLTDYEPLVNEEFDSEVMWISSKLASVKQVPEAYIQEFHEAIGNAINFISKENLEVPFVYSYRKNDISSKDTNGFILNETDLWEIVHFDVEFHSLLSKKKYIVKFYRDLDIHDSVVEEYLSSNDLNILQDIYNYLEFNYASEINATKNHTQNAAYHKKTHLKNSSYEKFKNSKLYQVVEKSGISTVQLGENINAGTQVYVVKDPEDDLSPEELVELTVADDVFFSSNLKLALETVEKYFALEMSQSPKIREAIRKNFYSYYVANVNLLPKGQKEIQLGSPYEDIKYAINRTPQSFLQQPETFLKMLEAEQQHYLTVEITMSSQEGFIDHVFDTCLESGGTNEVATKWNQFRKKVFVKAINKIFQDVSNEIKAQLQKVCENLVMKAIKREFLKKLDQAPFVNNHKKASRVLAVTCGNGKFGTDAIIGVLVNRKSLYEKDHKFVNNPFDRLNSKQFDDEFKNLCMDLQPDCIAINGPNVATQRFMKKLQDLIQYEKIENKHGNLLPVVFVDDQVATLYQHSKKSEIEYPNKNHLVKYCIALGRYVHSPLLEYANLSHEELCGLNIHPHQKLLSSELVNRSLETAFVDIVNLVGVDFSKISSDNPYYCSLLPYLSGFGKRKTIDFMENLQRLNEALVARQQLITKKILTKTIFINASGFIKMSWKSSSKMKNGRDRHSSTGGIDEDLLDGTRIHPEDYQLAAKVAADALEASPEEIQDHEETGEMGEFVEILSDDRDKQQKLESLDLNSFAKQYEEETGKRKFNVLRSIVYELIDGFEELRSDFHIMRPHEIFYNLTGETEESFHIGSLVPVKIDRYRNHNEIICSTNSNIECNISSTKHEGYYKRDVPVDELYELGKTYPSKVLSIDYANIKCEGSLLKHDTDLSSGGAGGVNGAIDGLVNTKINRDANTWDIAQEMADLAKEKELTMRERRAKRQHRVINHPYYFAMNGKQAEEYLKPKERGEFVIRQSSKGDDHLTITWKLDKDLFEHIDIKEEDKFNPLYLGNKLIVDGVEYNDLDHIIVEYLQNKIRLLNELTFSEKFKNGSKREVVKFIEDYSKVNPNRSVYYFSFNHEHPGWFYLMFKLNATSKLYIWNVKLTKNGYQLVNFNYPSVIQLCNGFKNLLKANSAKQRTQPPHM</sequence>
<dbReference type="PROSITE" id="PS50001">
    <property type="entry name" value="SH2"/>
    <property type="match status" value="1"/>
</dbReference>
<dbReference type="Gene3D" id="1.10.3500.10">
    <property type="entry name" value="Tex N-terminal region-like"/>
    <property type="match status" value="1"/>
</dbReference>
<keyword evidence="7 9" id="KW-0804">Transcription</keyword>
<dbReference type="InterPro" id="IPR049540">
    <property type="entry name" value="Spt6-like_S1"/>
</dbReference>
<comment type="subcellular location">
    <subcellularLocation>
        <location evidence="2">Chromosome</location>
    </subcellularLocation>
    <subcellularLocation>
        <location evidence="1 9">Nucleus</location>
    </subcellularLocation>
</comment>
<gene>
    <name evidence="13" type="ORF">AWRI3579_g3657</name>
</gene>
<accession>A0A1E5R584</accession>
<dbReference type="GO" id="GO:0042393">
    <property type="term" value="F:histone binding"/>
    <property type="evidence" value="ECO:0007669"/>
    <property type="project" value="TreeGrafter"/>
</dbReference>
<dbReference type="InterPro" id="IPR035019">
    <property type="entry name" value="Spt6_SH2_N"/>
</dbReference>
<feature type="compositionally biased region" description="Acidic residues" evidence="11">
    <location>
        <begin position="36"/>
        <end position="56"/>
    </location>
</feature>
<dbReference type="GO" id="GO:0031491">
    <property type="term" value="F:nucleosome binding"/>
    <property type="evidence" value="ECO:0007669"/>
    <property type="project" value="TreeGrafter"/>
</dbReference>
<evidence type="ECO:0000256" key="9">
    <source>
        <dbReference type="PIRNR" id="PIRNR036947"/>
    </source>
</evidence>
<dbReference type="Pfam" id="PF14639">
    <property type="entry name" value="YqgF"/>
    <property type="match status" value="1"/>
</dbReference>
<dbReference type="SUPFAM" id="SSF53098">
    <property type="entry name" value="Ribonuclease H-like"/>
    <property type="match status" value="1"/>
</dbReference>
<dbReference type="Proteomes" id="UP000095728">
    <property type="component" value="Unassembled WGS sequence"/>
</dbReference>
<evidence type="ECO:0000256" key="10">
    <source>
        <dbReference type="PROSITE-ProRule" id="PRU00191"/>
    </source>
</evidence>
<feature type="domain" description="SH2" evidence="12">
    <location>
        <begin position="1259"/>
        <end position="1356"/>
    </location>
</feature>
<feature type="compositionally biased region" description="Acidic residues" evidence="11">
    <location>
        <begin position="165"/>
        <end position="180"/>
    </location>
</feature>
<dbReference type="InterPro" id="IPR023319">
    <property type="entry name" value="Tex-like_HTH_dom_sf"/>
</dbReference>
<name>A0A1E5R584_9ASCO</name>
<dbReference type="InterPro" id="IPR032706">
    <property type="entry name" value="Spt6_HHH"/>
</dbReference>
<dbReference type="GO" id="GO:0003746">
    <property type="term" value="F:translation elongation factor activity"/>
    <property type="evidence" value="ECO:0007669"/>
    <property type="project" value="UniProtKB-KW"/>
</dbReference>
<proteinExistence type="inferred from homology"/>
<evidence type="ECO:0000256" key="6">
    <source>
        <dbReference type="ARBA" id="ARBA00022999"/>
    </source>
</evidence>
<keyword evidence="14" id="KW-1185">Reference proteome</keyword>
<feature type="compositionally biased region" description="Low complexity" evidence="11">
    <location>
        <begin position="145"/>
        <end position="158"/>
    </location>
</feature>
<dbReference type="Pfam" id="PF22706">
    <property type="entry name" value="Tex_central_region"/>
    <property type="match status" value="1"/>
</dbReference>
<dbReference type="FunCoup" id="A0A1E5R584">
    <property type="interactions" value="1260"/>
</dbReference>
<feature type="compositionally biased region" description="Acidic residues" evidence="11">
    <location>
        <begin position="65"/>
        <end position="78"/>
    </location>
</feature>
<keyword evidence="8 9" id="KW-0539">Nucleus</keyword>
<dbReference type="Pfam" id="PF14633">
    <property type="entry name" value="SH2_2"/>
    <property type="match status" value="1"/>
</dbReference>
<evidence type="ECO:0000256" key="8">
    <source>
        <dbReference type="ARBA" id="ARBA00023242"/>
    </source>
</evidence>
<feature type="region of interest" description="Disordered" evidence="11">
    <location>
        <begin position="1"/>
        <end position="238"/>
    </location>
</feature>
<organism evidence="13 14">
    <name type="scientific">Hanseniaspora osmophila</name>
    <dbReference type="NCBI Taxonomy" id="56408"/>
    <lineage>
        <taxon>Eukaryota</taxon>
        <taxon>Fungi</taxon>
        <taxon>Dikarya</taxon>
        <taxon>Ascomycota</taxon>
        <taxon>Saccharomycotina</taxon>
        <taxon>Saccharomycetes</taxon>
        <taxon>Saccharomycodales</taxon>
        <taxon>Saccharomycodaceae</taxon>
        <taxon>Hanseniaspora</taxon>
    </lineage>
</organism>
<dbReference type="SMART" id="SM00252">
    <property type="entry name" value="SH2"/>
    <property type="match status" value="1"/>
</dbReference>
<evidence type="ECO:0000256" key="11">
    <source>
        <dbReference type="SAM" id="MobiDB-lite"/>
    </source>
</evidence>
<dbReference type="Pfam" id="PF14635">
    <property type="entry name" value="HHH_7"/>
    <property type="match status" value="1"/>
</dbReference>
<evidence type="ECO:0000313" key="14">
    <source>
        <dbReference type="Proteomes" id="UP000095728"/>
    </source>
</evidence>
<dbReference type="Gene3D" id="3.30.505.10">
    <property type="entry name" value="SH2 domain"/>
    <property type="match status" value="2"/>
</dbReference>
<dbReference type="CDD" id="cd09928">
    <property type="entry name" value="SH2_Cterm_SPT6_like"/>
    <property type="match status" value="1"/>
</dbReference>
<dbReference type="OrthoDB" id="995477at2759"/>
<comment type="function">
    <text evidence="9">Plays a role in maintenance of chromatin structure during RNA polymerase II transcription elongation thereby repressing transcription initiation from cryptic promoters. Mediates the reassembly of nucleosomes onto the promoters of at least a selected set of genes during repression; the nucleosome reassembly is essential for transcriptional repression.</text>
</comment>
<feature type="compositionally biased region" description="Acidic residues" evidence="11">
    <location>
        <begin position="205"/>
        <end position="220"/>
    </location>
</feature>
<dbReference type="InterPro" id="IPR017072">
    <property type="entry name" value="TF_Spt6"/>
</dbReference>
<dbReference type="InterPro" id="IPR000980">
    <property type="entry name" value="SH2"/>
</dbReference>
<dbReference type="Pfam" id="PF14632">
    <property type="entry name" value="SPT6_acidic"/>
    <property type="match status" value="1"/>
</dbReference>
<dbReference type="GO" id="GO:0034728">
    <property type="term" value="P:nucleosome organization"/>
    <property type="evidence" value="ECO:0007669"/>
    <property type="project" value="TreeGrafter"/>
</dbReference>
<evidence type="ECO:0000256" key="1">
    <source>
        <dbReference type="ARBA" id="ARBA00004123"/>
    </source>
</evidence>
<evidence type="ECO:0000256" key="3">
    <source>
        <dbReference type="ARBA" id="ARBA00009253"/>
    </source>
</evidence>
<dbReference type="Gene3D" id="1.10.10.2740">
    <property type="entry name" value="Spt6, Death-like domain"/>
    <property type="match status" value="1"/>
</dbReference>
<dbReference type="InterPro" id="IPR035018">
    <property type="entry name" value="Spt6_SH2_C"/>
</dbReference>
<evidence type="ECO:0000256" key="7">
    <source>
        <dbReference type="ARBA" id="ARBA00023163"/>
    </source>
</evidence>
<dbReference type="InParanoid" id="A0A1E5R584"/>
<dbReference type="FunFam" id="3.30.505.10:FF:000065">
    <property type="entry name" value="Transcription elongation factor SPT6"/>
    <property type="match status" value="1"/>
</dbReference>
<dbReference type="SUPFAM" id="SSF55550">
    <property type="entry name" value="SH2 domain"/>
    <property type="match status" value="1"/>
</dbReference>
<dbReference type="InterPro" id="IPR042066">
    <property type="entry name" value="Spt6_death-like"/>
</dbReference>
<dbReference type="InterPro" id="IPR055179">
    <property type="entry name" value="Tex-like_central_region"/>
</dbReference>
<dbReference type="InterPro" id="IPR036860">
    <property type="entry name" value="SH2_dom_sf"/>
</dbReference>
<feature type="compositionally biased region" description="Acidic residues" evidence="11">
    <location>
        <begin position="95"/>
        <end position="106"/>
    </location>
</feature>
<dbReference type="STRING" id="56408.A0A1E5R584"/>
<protein>
    <recommendedName>
        <fullName evidence="4 9">Transcription elongation factor Spt6</fullName>
    </recommendedName>
</protein>
<comment type="caution">
    <text evidence="13">The sequence shown here is derived from an EMBL/GenBank/DDBJ whole genome shotgun (WGS) entry which is preliminary data.</text>
</comment>
<dbReference type="PIRSF" id="PIRSF036947">
    <property type="entry name" value="Spt6"/>
    <property type="match status" value="1"/>
</dbReference>
<dbReference type="PANTHER" id="PTHR10145:SF6">
    <property type="entry name" value="TRANSCRIPTION ELONGATION FACTOR SPT6"/>
    <property type="match status" value="1"/>
</dbReference>
<dbReference type="EMBL" id="LPNM01000010">
    <property type="protein sequence ID" value="OEJ82028.1"/>
    <property type="molecule type" value="Genomic_DNA"/>
</dbReference>
<dbReference type="CDD" id="cd09918">
    <property type="entry name" value="SH2_Nterm_SPT6_like"/>
    <property type="match status" value="1"/>
</dbReference>
<dbReference type="InterPro" id="IPR028231">
    <property type="entry name" value="Spt6_YqgF"/>
</dbReference>
<evidence type="ECO:0000256" key="2">
    <source>
        <dbReference type="ARBA" id="ARBA00004286"/>
    </source>
</evidence>
<dbReference type="InterPro" id="IPR012337">
    <property type="entry name" value="RNaseH-like_sf"/>
</dbReference>
<evidence type="ECO:0000256" key="5">
    <source>
        <dbReference type="ARBA" id="ARBA00022454"/>
    </source>
</evidence>